<reference evidence="2" key="1">
    <citation type="submission" date="2022-06" db="EMBL/GenBank/DDBJ databases">
        <title>Diverse halophilic archaea isolated from saline environments.</title>
        <authorList>
            <person name="Cui H.-L."/>
        </authorList>
    </citation>
    <scope>NUCLEOTIDE SEQUENCE</scope>
    <source>
        <strain evidence="2">WLHS1</strain>
        <plasmid evidence="2">unnamed3</plasmid>
    </source>
</reference>
<feature type="compositionally biased region" description="Polar residues" evidence="1">
    <location>
        <begin position="509"/>
        <end position="518"/>
    </location>
</feature>
<geneLocation type="plasmid" evidence="2 3">
    <name>unnamed3</name>
</geneLocation>
<protein>
    <submittedName>
        <fullName evidence="2">Uncharacterized protein</fullName>
    </submittedName>
</protein>
<proteinExistence type="predicted"/>
<gene>
    <name evidence="2" type="ORF">NGM29_21090</name>
</gene>
<sequence length="518" mass="55320">MSAGGSKPRLGLSGRYGIVGHTSGGATPLGQVKELEDGRRRRELVDEEKLDQDSREAVEADDFVIFGKASVEQYDDDTPSQKLKMEALANALPQLYEDGIISRRHKDIPVGTVAPEHELESPAEMQVGDLTLSFDAGDALATQVVEKGEPRPGGAGRAEEDEFWIVAKLKNNSEIAKETRLRALAGDLNGFSVTIYAKEWEETPAGEVVTDLDWHAVTIGEEHKIKNKESRFGVAEFKAFMEDAWPTGLLPGGSDEADGMAEEIHHKADTTMGDAFNEQLFTKSGSELGFDSARLTAAAELAQKADADEGELREKADEVAAEHDLEADAVIETLKAVRGDDTATDQKAGDLTAILDEVEESINPEARIALEAALTPEATGEGGDEGPEDQAAEAAAEGEMKEEEDEVPDDEDEDEKADAGEGGDGLPDGVVTEEKLDERLEEFKADLEGGVTEEELAEKMGDLEESMKGAINEAVPGIVEDIGEKMATGETSDPAGGSTHDQVDYGQDIASNFGSGGD</sequence>
<dbReference type="GeneID" id="73292598"/>
<feature type="region of interest" description="Disordered" evidence="1">
    <location>
        <begin position="487"/>
        <end position="518"/>
    </location>
</feature>
<feature type="region of interest" description="Disordered" evidence="1">
    <location>
        <begin position="377"/>
        <end position="435"/>
    </location>
</feature>
<keyword evidence="3" id="KW-1185">Reference proteome</keyword>
<dbReference type="KEGG" id="sawl:NGM29_21090"/>
<dbReference type="RefSeq" id="WP_254161564.1">
    <property type="nucleotide sequence ID" value="NZ_CP100358.1"/>
</dbReference>
<dbReference type="AlphaFoldDB" id="A0A9E7SYG0"/>
<keyword evidence="2" id="KW-0614">Plasmid</keyword>
<evidence type="ECO:0000256" key="1">
    <source>
        <dbReference type="SAM" id="MobiDB-lite"/>
    </source>
</evidence>
<feature type="region of interest" description="Disordered" evidence="1">
    <location>
        <begin position="1"/>
        <end position="30"/>
    </location>
</feature>
<dbReference type="EMBL" id="CP100358">
    <property type="protein sequence ID" value="UTF55991.1"/>
    <property type="molecule type" value="Genomic_DNA"/>
</dbReference>
<organism evidence="2 3">
    <name type="scientific">Natronosalvus rutilus</name>
    <dbReference type="NCBI Taxonomy" id="2953753"/>
    <lineage>
        <taxon>Archaea</taxon>
        <taxon>Methanobacteriati</taxon>
        <taxon>Methanobacteriota</taxon>
        <taxon>Stenosarchaea group</taxon>
        <taxon>Halobacteria</taxon>
        <taxon>Halobacteriales</taxon>
        <taxon>Natrialbaceae</taxon>
        <taxon>Natronosalvus</taxon>
    </lineage>
</organism>
<name>A0A9E7SYG0_9EURY</name>
<evidence type="ECO:0000313" key="3">
    <source>
        <dbReference type="Proteomes" id="UP001056855"/>
    </source>
</evidence>
<feature type="compositionally biased region" description="Acidic residues" evidence="1">
    <location>
        <begin position="382"/>
        <end position="391"/>
    </location>
</feature>
<accession>A0A9E7SYG0</accession>
<evidence type="ECO:0000313" key="2">
    <source>
        <dbReference type="EMBL" id="UTF55991.1"/>
    </source>
</evidence>
<dbReference type="Proteomes" id="UP001056855">
    <property type="component" value="Plasmid unnamed3"/>
</dbReference>
<feature type="compositionally biased region" description="Acidic residues" evidence="1">
    <location>
        <begin position="400"/>
        <end position="416"/>
    </location>
</feature>